<organism evidence="1 2">
    <name type="scientific">Geodia barretti</name>
    <name type="common">Barrett's horny sponge</name>
    <dbReference type="NCBI Taxonomy" id="519541"/>
    <lineage>
        <taxon>Eukaryota</taxon>
        <taxon>Metazoa</taxon>
        <taxon>Porifera</taxon>
        <taxon>Demospongiae</taxon>
        <taxon>Heteroscleromorpha</taxon>
        <taxon>Tetractinellida</taxon>
        <taxon>Astrophorina</taxon>
        <taxon>Geodiidae</taxon>
        <taxon>Geodia</taxon>
    </lineage>
</organism>
<evidence type="ECO:0000313" key="2">
    <source>
        <dbReference type="Proteomes" id="UP001174909"/>
    </source>
</evidence>
<proteinExistence type="predicted"/>
<dbReference type="AlphaFoldDB" id="A0AA35RYI9"/>
<dbReference type="PANTHER" id="PTHR33504:SF1">
    <property type="entry name" value="FAMILY WITH SEQUENCE SIMILARITY 90, MEMBER A1B"/>
    <property type="match status" value="1"/>
</dbReference>
<dbReference type="EMBL" id="CASHTH010001755">
    <property type="protein sequence ID" value="CAI8019507.1"/>
    <property type="molecule type" value="Genomic_DNA"/>
</dbReference>
<gene>
    <name evidence="1" type="ORF">GBAR_LOCUS11722</name>
</gene>
<sequence length="154" mass="16960">MATAQPRQGKTVQIPAVYSATSGVSWRTQSSTTAASSTHPSAASKTRPGYTTQQVAMMAGAVAVIESWWWSTKNRKVFRILKETVRSAERSLTNDVIRKVCPTEAELLKDPTMKTKIKFRFGGERFPPTIMFKIFISSTAAATGVKYLSGKKHD</sequence>
<dbReference type="Proteomes" id="UP001174909">
    <property type="component" value="Unassembled WGS sequence"/>
</dbReference>
<reference evidence="1" key="1">
    <citation type="submission" date="2023-03" db="EMBL/GenBank/DDBJ databases">
        <authorList>
            <person name="Steffen K."/>
            <person name="Cardenas P."/>
        </authorList>
    </citation>
    <scope>NUCLEOTIDE SEQUENCE</scope>
</reference>
<comment type="caution">
    <text evidence="1">The sequence shown here is derived from an EMBL/GenBank/DDBJ whole genome shotgun (WGS) entry which is preliminary data.</text>
</comment>
<dbReference type="PANTHER" id="PTHR33504">
    <property type="entry name" value="NADH DEHYDROGENASE (UBIQUINONE) 1 BETA SUBCOMPLEX, 4"/>
    <property type="match status" value="1"/>
</dbReference>
<name>A0AA35RYI9_GEOBA</name>
<keyword evidence="2" id="KW-1185">Reference proteome</keyword>
<accession>A0AA35RYI9</accession>
<protein>
    <submittedName>
        <fullName evidence="1">Uncharacterized protein</fullName>
    </submittedName>
</protein>
<evidence type="ECO:0000313" key="1">
    <source>
        <dbReference type="EMBL" id="CAI8019507.1"/>
    </source>
</evidence>